<evidence type="ECO:0000259" key="1">
    <source>
        <dbReference type="Pfam" id="PF01408"/>
    </source>
</evidence>
<evidence type="ECO:0000313" key="4">
    <source>
        <dbReference type="Proteomes" id="UP000032614"/>
    </source>
</evidence>
<dbReference type="Gene3D" id="3.30.360.10">
    <property type="entry name" value="Dihydrodipicolinate Reductase, domain 2"/>
    <property type="match status" value="1"/>
</dbReference>
<dbReference type="Proteomes" id="UP000032614">
    <property type="component" value="Chromosome 1"/>
</dbReference>
<dbReference type="PANTHER" id="PTHR43377:SF1">
    <property type="entry name" value="BILIVERDIN REDUCTASE A"/>
    <property type="match status" value="1"/>
</dbReference>
<reference evidence="3 4" key="1">
    <citation type="journal article" date="2015" name="Genome Announc.">
        <title>Complete genome sequences for 59 burkholderia isolates, both pathogenic and near neighbor.</title>
        <authorList>
            <person name="Johnson S.L."/>
            <person name="Bishop-Lilly K.A."/>
            <person name="Ladner J.T."/>
            <person name="Daligault H.E."/>
            <person name="Davenport K.W."/>
            <person name="Jaissle J."/>
            <person name="Frey K.G."/>
            <person name="Koroleva G.I."/>
            <person name="Bruce D.C."/>
            <person name="Coyne S.R."/>
            <person name="Broomall S.M."/>
            <person name="Li P.E."/>
            <person name="Teshima H."/>
            <person name="Gibbons H.S."/>
            <person name="Palacios G.F."/>
            <person name="Rosenzweig C.N."/>
            <person name="Redden C.L."/>
            <person name="Xu Y."/>
            <person name="Minogue T.D."/>
            <person name="Chain P.S."/>
        </authorList>
    </citation>
    <scope>NUCLEOTIDE SEQUENCE [LARGE SCALE GENOMIC DNA]</scope>
    <source>
        <strain evidence="3 4">ATCC BAA-463</strain>
    </source>
</reference>
<dbReference type="Pfam" id="PF22725">
    <property type="entry name" value="GFO_IDH_MocA_C3"/>
    <property type="match status" value="1"/>
</dbReference>
<organism evidence="3 4">
    <name type="scientific">Paraburkholderia fungorum</name>
    <dbReference type="NCBI Taxonomy" id="134537"/>
    <lineage>
        <taxon>Bacteria</taxon>
        <taxon>Pseudomonadati</taxon>
        <taxon>Pseudomonadota</taxon>
        <taxon>Betaproteobacteria</taxon>
        <taxon>Burkholderiales</taxon>
        <taxon>Burkholderiaceae</taxon>
        <taxon>Paraburkholderia</taxon>
    </lineage>
</organism>
<dbReference type="InterPro" id="IPR000683">
    <property type="entry name" value="Gfo/Idh/MocA-like_OxRdtase_N"/>
</dbReference>
<accession>A0AAU8SXB3</accession>
<dbReference type="SUPFAM" id="SSF51735">
    <property type="entry name" value="NAD(P)-binding Rossmann-fold domains"/>
    <property type="match status" value="1"/>
</dbReference>
<dbReference type="InterPro" id="IPR055170">
    <property type="entry name" value="GFO_IDH_MocA-like_dom"/>
</dbReference>
<evidence type="ECO:0008006" key="5">
    <source>
        <dbReference type="Google" id="ProtNLM"/>
    </source>
</evidence>
<dbReference type="SUPFAM" id="SSF55347">
    <property type="entry name" value="Glyceraldehyde-3-phosphate dehydrogenase-like, C-terminal domain"/>
    <property type="match status" value="1"/>
</dbReference>
<feature type="domain" description="GFO/IDH/MocA-like oxidoreductase" evidence="2">
    <location>
        <begin position="139"/>
        <end position="245"/>
    </location>
</feature>
<dbReference type="AlphaFoldDB" id="A0AAU8SXB3"/>
<evidence type="ECO:0000313" key="3">
    <source>
        <dbReference type="EMBL" id="AJZ58440.1"/>
    </source>
</evidence>
<dbReference type="InterPro" id="IPR051450">
    <property type="entry name" value="Gfo/Idh/MocA_Oxidoreductases"/>
</dbReference>
<dbReference type="Gene3D" id="3.40.50.720">
    <property type="entry name" value="NAD(P)-binding Rossmann-like Domain"/>
    <property type="match status" value="1"/>
</dbReference>
<dbReference type="RefSeq" id="WP_046568735.1">
    <property type="nucleotide sequence ID" value="NZ_CP010026.1"/>
</dbReference>
<dbReference type="InterPro" id="IPR036291">
    <property type="entry name" value="NAD(P)-bd_dom_sf"/>
</dbReference>
<dbReference type="KEGG" id="bfn:OI25_3031"/>
<proteinExistence type="predicted"/>
<dbReference type="PANTHER" id="PTHR43377">
    <property type="entry name" value="BILIVERDIN REDUCTASE A"/>
    <property type="match status" value="1"/>
</dbReference>
<protein>
    <recommendedName>
        <fullName evidence="5">4,5-dihydroxyphthalate dehydrogenase</fullName>
    </recommendedName>
</protein>
<dbReference type="GeneID" id="66516956"/>
<evidence type="ECO:0000259" key="2">
    <source>
        <dbReference type="Pfam" id="PF22725"/>
    </source>
</evidence>
<name>A0AAU8SXB3_9BURK</name>
<feature type="domain" description="Gfo/Idh/MocA-like oxidoreductase N-terminal" evidence="1">
    <location>
        <begin position="13"/>
        <end position="130"/>
    </location>
</feature>
<gene>
    <name evidence="3" type="ORF">OI25_3031</name>
</gene>
<dbReference type="Pfam" id="PF01408">
    <property type="entry name" value="GFO_IDH_MocA"/>
    <property type="match status" value="1"/>
</dbReference>
<dbReference type="EMBL" id="CP010026">
    <property type="protein sequence ID" value="AJZ58440.1"/>
    <property type="molecule type" value="Genomic_DNA"/>
</dbReference>
<sequence length="411" mass="44905">MTLLTSGGNVVLRLGVIGLGGATKQMMPSLISHPYVRITACTDARAAARERFAADFGATAYETVEALCDSPDVDAVYIATPHQWHKTHAVVAAERGKHIIVEKPMALTIEECDAMIDAADKNGVYIVVGHTHSYDAPIMKMRDIIHSGELGPMSMINTWNYTNYLYRPRRPEELRTDEGGGIIYNQLPHQVDIVRLLGSGPVRSVRSMAWILDRARPTEGSHITFLEFEDGSAASMVYSGYDYFDTDEFHFWVGELGEEKRDYRHASARAALRKIGGADAESALKLSSSYGHEHASAGRSGAPSGQWHQPHFGVTVVSCALGDLRPSADGVFVYNDHGRTEIAIPIGRAFPDKSGVIDELYDAVAGARQPLRNGAWGKATMAVCEAILTSARERKEVFLSHQAVPNHSVVD</sequence>
<dbReference type="GO" id="GO:0000166">
    <property type="term" value="F:nucleotide binding"/>
    <property type="evidence" value="ECO:0007669"/>
    <property type="project" value="InterPro"/>
</dbReference>